<dbReference type="EC" id="2.3.2.27" evidence="2"/>
<organism evidence="9 10">
    <name type="scientific">Flemingia macrophylla</name>
    <dbReference type="NCBI Taxonomy" id="520843"/>
    <lineage>
        <taxon>Eukaryota</taxon>
        <taxon>Viridiplantae</taxon>
        <taxon>Streptophyta</taxon>
        <taxon>Embryophyta</taxon>
        <taxon>Tracheophyta</taxon>
        <taxon>Spermatophyta</taxon>
        <taxon>Magnoliopsida</taxon>
        <taxon>eudicotyledons</taxon>
        <taxon>Gunneridae</taxon>
        <taxon>Pentapetalae</taxon>
        <taxon>rosids</taxon>
        <taxon>fabids</taxon>
        <taxon>Fabales</taxon>
        <taxon>Fabaceae</taxon>
        <taxon>Papilionoideae</taxon>
        <taxon>50 kb inversion clade</taxon>
        <taxon>NPAAA clade</taxon>
        <taxon>indigoferoid/millettioid clade</taxon>
        <taxon>Phaseoleae</taxon>
        <taxon>Flemingia</taxon>
    </lineage>
</organism>
<dbReference type="Pfam" id="PF00582">
    <property type="entry name" value="Usp"/>
    <property type="match status" value="1"/>
</dbReference>
<dbReference type="Gene3D" id="3.30.200.20">
    <property type="entry name" value="Phosphorylase Kinase, domain 1"/>
    <property type="match status" value="1"/>
</dbReference>
<evidence type="ECO:0000259" key="8">
    <source>
        <dbReference type="PROSITE" id="PS50011"/>
    </source>
</evidence>
<dbReference type="Pfam" id="PF07714">
    <property type="entry name" value="PK_Tyr_Ser-Thr"/>
    <property type="match status" value="1"/>
</dbReference>
<evidence type="ECO:0000313" key="9">
    <source>
        <dbReference type="EMBL" id="KAL2337911.1"/>
    </source>
</evidence>
<evidence type="ECO:0000256" key="1">
    <source>
        <dbReference type="ARBA" id="ARBA00000900"/>
    </source>
</evidence>
<sequence>MFHMQTSPASLPEAGATIAIAVSGGRHSHSAVKWAVEHLLKKNTSCILIHVQTKSIQANDDVDVAKHGRAPTEEELHQLFLPFRGFCARKGIAAKELVLYDVDIPKALTNYVVENFISTLVVGSDTSSWNINTIMSRKFSKDSDVPTSLAKSLPENCKLYVIAKGKVQLIRPAGHPHYQQEFKITPTKSIRDIVTLLNNAPMVHPHKNLAETSVDSDDNNRKSIEDAIGRDYGKVWESLREMKEAIETSSHKSNEGTHSPRGPAEYSLSQNSSARSSHENSDSTGQLLGSPMADKSHGSHEIVVNSDKHRSLKPQVNFEMEMRKLKLELWKTTEKYSMACKEAVIAQQKAMELEKCRQEKERGVEEARHAEEIAFALAEIERQKAKAAMESAEMSQRLAEMETLKRKEIELRAKREEKERNKEFHEVVCNSIPCRRYKIEELEAATNNFDEALKIGEGGYGPVFRGVIDHTIVAIKALRPNLAHGERQFQQEVIVLSTIRHPSMVLLLGACPEYGCLVYEYMENGSLEDRLFRKMNTPPIPWKTRFKIASEIATGLLFLHQRKPEPLVHRDLKPANILLGKNYVSKISDVGLARLVPPSVGNKTTQYRLTGAAGTFCYIDPEYQQTGLLGVKSDIYSLGVVLLQIITGKPPMGLAHLVEKALDEGTFGEVLDPSITDWPVEETMAFAKLALKCCELRKRDRPDLATVFLPELNRISGIWDSDEQPLPGPRRHIHQYHPHVSGVEYHRALLHAGVHPLVAHQHLPAHTQGTPRNARPQPPPRLQGPPGHIAFRLVCQASTFGGLIGSFDSIVSQLRRDTGCKIHCEDSVAATEDRVILSPHRPLELTDGHVDVSNTQEAVVRVFKRVWELKAEKANRAVNSDPIFSKLLAHTLRRMALSLAKEGEEEAAEGDDVEAARIACRSWGSSGRGEGAVEIEELVMQ</sequence>
<dbReference type="EMBL" id="JBGMDY010000004">
    <property type="protein sequence ID" value="KAL2337911.1"/>
    <property type="molecule type" value="Genomic_DNA"/>
</dbReference>
<evidence type="ECO:0000256" key="3">
    <source>
        <dbReference type="ARBA" id="ARBA00022741"/>
    </source>
</evidence>
<dbReference type="AlphaFoldDB" id="A0ABD1MQ33"/>
<evidence type="ECO:0000256" key="7">
    <source>
        <dbReference type="SAM" id="MobiDB-lite"/>
    </source>
</evidence>
<accession>A0ABD1MQ33</accession>
<dbReference type="Gene3D" id="3.40.50.620">
    <property type="entry name" value="HUPs"/>
    <property type="match status" value="1"/>
</dbReference>
<dbReference type="GO" id="GO:0005524">
    <property type="term" value="F:ATP binding"/>
    <property type="evidence" value="ECO:0007669"/>
    <property type="project" value="UniProtKB-KW"/>
</dbReference>
<evidence type="ECO:0000256" key="5">
    <source>
        <dbReference type="ARBA" id="ARBA00022840"/>
    </source>
</evidence>
<protein>
    <recommendedName>
        <fullName evidence="2">RING-type E3 ubiquitin transferase</fullName>
        <ecNumber evidence="2">2.3.2.27</ecNumber>
    </recommendedName>
</protein>
<name>A0ABD1MQ33_9FABA</name>
<dbReference type="InterPro" id="IPR011009">
    <property type="entry name" value="Kinase-like_dom_sf"/>
</dbReference>
<feature type="region of interest" description="Disordered" evidence="7">
    <location>
        <begin position="247"/>
        <end position="309"/>
    </location>
</feature>
<keyword evidence="4" id="KW-0833">Ubl conjugation pathway</keyword>
<dbReference type="FunFam" id="3.30.200.20:FF:000162">
    <property type="entry name" value="Adenine nucleotide alpha hydrolase-like domain kinase"/>
    <property type="match status" value="1"/>
</dbReference>
<dbReference type="PROSITE" id="PS50011">
    <property type="entry name" value="PROTEIN_KINASE_DOM"/>
    <property type="match status" value="1"/>
</dbReference>
<dbReference type="SUPFAM" id="SSF52402">
    <property type="entry name" value="Adenine nucleotide alpha hydrolases-like"/>
    <property type="match status" value="1"/>
</dbReference>
<evidence type="ECO:0000256" key="4">
    <source>
        <dbReference type="ARBA" id="ARBA00022786"/>
    </source>
</evidence>
<dbReference type="SUPFAM" id="SSF56112">
    <property type="entry name" value="Protein kinase-like (PK-like)"/>
    <property type="match status" value="1"/>
</dbReference>
<dbReference type="PANTHER" id="PTHR45647:SF51">
    <property type="entry name" value="PROTEIN KINASE SUPERFAMILY PROTEIN"/>
    <property type="match status" value="1"/>
</dbReference>
<dbReference type="InterPro" id="IPR014729">
    <property type="entry name" value="Rossmann-like_a/b/a_fold"/>
</dbReference>
<keyword evidence="3" id="KW-0547">Nucleotide-binding</keyword>
<comment type="caution">
    <text evidence="9">The sequence shown here is derived from an EMBL/GenBank/DDBJ whole genome shotgun (WGS) entry which is preliminary data.</text>
</comment>
<reference evidence="9 10" key="1">
    <citation type="submission" date="2024-08" db="EMBL/GenBank/DDBJ databases">
        <title>Insights into the chromosomal genome structure of Flemingia macrophylla.</title>
        <authorList>
            <person name="Ding Y."/>
            <person name="Zhao Y."/>
            <person name="Bi W."/>
            <person name="Wu M."/>
            <person name="Zhao G."/>
            <person name="Gong Y."/>
            <person name="Li W."/>
            <person name="Zhang P."/>
        </authorList>
    </citation>
    <scope>NUCLEOTIDE SEQUENCE [LARGE SCALE GENOMIC DNA]</scope>
    <source>
        <strain evidence="9">DYQJB</strain>
        <tissue evidence="9">Leaf</tissue>
    </source>
</reference>
<dbReference type="SMART" id="SM00220">
    <property type="entry name" value="S_TKc"/>
    <property type="match status" value="1"/>
</dbReference>
<dbReference type="InterPro" id="IPR000719">
    <property type="entry name" value="Prot_kinase_dom"/>
</dbReference>
<dbReference type="InterPro" id="IPR008271">
    <property type="entry name" value="Ser/Thr_kinase_AS"/>
</dbReference>
<gene>
    <name evidence="9" type="ORF">Fmac_012357</name>
</gene>
<keyword evidence="10" id="KW-1185">Reference proteome</keyword>
<keyword evidence="6" id="KW-0175">Coiled coil</keyword>
<comment type="catalytic activity">
    <reaction evidence="1">
        <text>S-ubiquitinyl-[E2 ubiquitin-conjugating enzyme]-L-cysteine + [acceptor protein]-L-lysine = [E2 ubiquitin-conjugating enzyme]-L-cysteine + N(6)-ubiquitinyl-[acceptor protein]-L-lysine.</text>
        <dbReference type="EC" id="2.3.2.27"/>
    </reaction>
</comment>
<dbReference type="InterPro" id="IPR036612">
    <property type="entry name" value="KH_dom_type_1_sf"/>
</dbReference>
<dbReference type="InterPro" id="IPR051348">
    <property type="entry name" value="U-box_ubiquitin_ligases"/>
</dbReference>
<feature type="region of interest" description="Disordered" evidence="7">
    <location>
        <begin position="766"/>
        <end position="786"/>
    </location>
</feature>
<feature type="domain" description="Protein kinase" evidence="8">
    <location>
        <begin position="449"/>
        <end position="712"/>
    </location>
</feature>
<dbReference type="Proteomes" id="UP001603857">
    <property type="component" value="Unassembled WGS sequence"/>
</dbReference>
<dbReference type="Gene3D" id="3.30.1370.10">
    <property type="entry name" value="K Homology domain, type 1"/>
    <property type="match status" value="1"/>
</dbReference>
<evidence type="ECO:0000256" key="2">
    <source>
        <dbReference type="ARBA" id="ARBA00012483"/>
    </source>
</evidence>
<keyword evidence="5" id="KW-0067">ATP-binding</keyword>
<dbReference type="PANTHER" id="PTHR45647">
    <property type="entry name" value="OS02G0152300 PROTEIN"/>
    <property type="match status" value="1"/>
</dbReference>
<feature type="coiled-coil region" evidence="6">
    <location>
        <begin position="377"/>
        <end position="421"/>
    </location>
</feature>
<dbReference type="InterPro" id="IPR001245">
    <property type="entry name" value="Ser-Thr/Tyr_kinase_cat_dom"/>
</dbReference>
<dbReference type="InterPro" id="IPR006016">
    <property type="entry name" value="UspA"/>
</dbReference>
<dbReference type="GO" id="GO:0061630">
    <property type="term" value="F:ubiquitin protein ligase activity"/>
    <property type="evidence" value="ECO:0007669"/>
    <property type="project" value="UniProtKB-EC"/>
</dbReference>
<dbReference type="PROSITE" id="PS00108">
    <property type="entry name" value="PROTEIN_KINASE_ST"/>
    <property type="match status" value="1"/>
</dbReference>
<evidence type="ECO:0000313" key="10">
    <source>
        <dbReference type="Proteomes" id="UP001603857"/>
    </source>
</evidence>
<proteinExistence type="predicted"/>
<dbReference type="Gene3D" id="1.10.510.10">
    <property type="entry name" value="Transferase(Phosphotransferase) domain 1"/>
    <property type="match status" value="1"/>
</dbReference>
<evidence type="ECO:0000256" key="6">
    <source>
        <dbReference type="SAM" id="Coils"/>
    </source>
</evidence>